<organism evidence="3 4">
    <name type="scientific">Alloalcanivorax xenomutans</name>
    <dbReference type="NCBI Taxonomy" id="1094342"/>
    <lineage>
        <taxon>Bacteria</taxon>
        <taxon>Pseudomonadati</taxon>
        <taxon>Pseudomonadota</taxon>
        <taxon>Gammaproteobacteria</taxon>
        <taxon>Oceanospirillales</taxon>
        <taxon>Alcanivoracaceae</taxon>
        <taxon>Alloalcanivorax</taxon>
    </lineage>
</organism>
<keyword evidence="4" id="KW-1185">Reference proteome</keyword>
<dbReference type="SUPFAM" id="SSF51126">
    <property type="entry name" value="Pectin lyase-like"/>
    <property type="match status" value="1"/>
</dbReference>
<dbReference type="InterPro" id="IPR007742">
    <property type="entry name" value="NosD_dom"/>
</dbReference>
<dbReference type="EMBL" id="JAJVKT010000038">
    <property type="protein sequence ID" value="MCE7511075.1"/>
    <property type="molecule type" value="Genomic_DNA"/>
</dbReference>
<dbReference type="InterPro" id="IPR012334">
    <property type="entry name" value="Pectin_lyas_fold"/>
</dbReference>
<dbReference type="Gene3D" id="2.160.20.10">
    <property type="entry name" value="Single-stranded right-handed beta-helix, Pectin lyase-like"/>
    <property type="match status" value="2"/>
</dbReference>
<dbReference type="Proteomes" id="UP001107961">
    <property type="component" value="Unassembled WGS sequence"/>
</dbReference>
<dbReference type="AlphaFoldDB" id="A0A9Q3W8N0"/>
<dbReference type="Pfam" id="PF05048">
    <property type="entry name" value="NosD"/>
    <property type="match status" value="1"/>
</dbReference>
<dbReference type="InterPro" id="IPR006633">
    <property type="entry name" value="Carb-bd_sugar_hydrolysis-dom"/>
</dbReference>
<dbReference type="InterPro" id="IPR022441">
    <property type="entry name" value="Para_beta_helix_rpt-2"/>
</dbReference>
<comment type="caution">
    <text evidence="3">The sequence shown here is derived from an EMBL/GenBank/DDBJ whole genome shotgun (WGS) entry which is preliminary data.</text>
</comment>
<dbReference type="InterPro" id="IPR011050">
    <property type="entry name" value="Pectin_lyase_fold/virulence"/>
</dbReference>
<reference evidence="3" key="1">
    <citation type="submission" date="2022-01" db="EMBL/GenBank/DDBJ databases">
        <authorList>
            <person name="Karlyshev A.V."/>
            <person name="Jaspars M."/>
        </authorList>
    </citation>
    <scope>NUCLEOTIDE SEQUENCE</scope>
    <source>
        <strain evidence="3">AGSA3-2</strain>
    </source>
</reference>
<evidence type="ECO:0000313" key="4">
    <source>
        <dbReference type="Proteomes" id="UP001107961"/>
    </source>
</evidence>
<feature type="signal peptide" evidence="1">
    <location>
        <begin position="1"/>
        <end position="24"/>
    </location>
</feature>
<feature type="chain" id="PRO_5040398993" evidence="1">
    <location>
        <begin position="25"/>
        <end position="433"/>
    </location>
</feature>
<dbReference type="NCBIfam" id="TIGR04247">
    <property type="entry name" value="NosD_copper_fam"/>
    <property type="match status" value="1"/>
</dbReference>
<feature type="domain" description="Carbohydrate-binding/sugar hydrolysis" evidence="2">
    <location>
        <begin position="34"/>
        <end position="187"/>
    </location>
</feature>
<dbReference type="KEGG" id="axe:P40_20840"/>
<dbReference type="RefSeq" id="WP_080531753.1">
    <property type="nucleotide sequence ID" value="NZ_CP012331.1"/>
</dbReference>
<evidence type="ECO:0000313" key="3">
    <source>
        <dbReference type="EMBL" id="MCE7511075.1"/>
    </source>
</evidence>
<feature type="domain" description="Carbohydrate-binding/sugar hydrolysis" evidence="2">
    <location>
        <begin position="193"/>
        <end position="367"/>
    </location>
</feature>
<proteinExistence type="predicted"/>
<evidence type="ECO:0000256" key="1">
    <source>
        <dbReference type="SAM" id="SignalP"/>
    </source>
</evidence>
<dbReference type="SMART" id="SM00722">
    <property type="entry name" value="CASH"/>
    <property type="match status" value="2"/>
</dbReference>
<gene>
    <name evidence="3" type="ORF">LZG35_20770</name>
</gene>
<dbReference type="InterPro" id="IPR026464">
    <property type="entry name" value="NosD_copper_fam"/>
</dbReference>
<dbReference type="InterPro" id="IPR006626">
    <property type="entry name" value="PbH1"/>
</dbReference>
<keyword evidence="1" id="KW-0732">Signal</keyword>
<name>A0A9Q3W8N0_9GAMM</name>
<accession>A0A9Q3W8N0</accession>
<dbReference type="SMART" id="SM00710">
    <property type="entry name" value="PbH1"/>
    <property type="match status" value="9"/>
</dbReference>
<evidence type="ECO:0000259" key="2">
    <source>
        <dbReference type="SMART" id="SM00722"/>
    </source>
</evidence>
<protein>
    <submittedName>
        <fullName evidence="3">Nitrous oxide reductase family maturation protein NosD</fullName>
    </submittedName>
</protein>
<dbReference type="NCBIfam" id="TIGR03804">
    <property type="entry name" value="para_beta_helix"/>
    <property type="match status" value="3"/>
</dbReference>
<sequence>MGALSRTGLFCLALWGASGMAAQAGMPSRDLIAVATAAPEENRWRVPAGIHRGRFRIDREGAEVICEPGAVLDAEGLGNGLTIAAANVQVRGCTLRHWGKDLTAMDSGVFIEKGADGVTLRNNHLSGPGFGVWVDGTAEVTISGNRIRGDTSLRSQDRGNGIHLYAVTGARVTGNQVRETRDGIYIDTSNGNRLERNVLEDLRYGIHYMFSHDNKVVGNITRRTRTGYALMQSRALWVEGNCSEEDQNYGILMNYITYSTLRGNRIHGVRRGATGDAMISGAEGKALFVYNSLYNDITDNRFEQSTLGIHLTAGSEDNQLSGNRFIGNQQQVKYVATRTQEWSRQGRGNYWSDYLGWDRDGDGIGDVPYQPNDDLDRLLWLYPQARLLMSSPSVSLLRWAQSAFPVTRSPGVRDSHPLMTVGETAVEICHDSD</sequence>